<keyword evidence="3" id="KW-1185">Reference proteome</keyword>
<dbReference type="NCBIfam" id="TIGR02896">
    <property type="entry name" value="spore_III_AF"/>
    <property type="match status" value="1"/>
</dbReference>
<keyword evidence="1" id="KW-0812">Transmembrane</keyword>
<keyword evidence="1" id="KW-1133">Transmembrane helix</keyword>
<comment type="caution">
    <text evidence="2">The sequence shown here is derived from an EMBL/GenBank/DDBJ whole genome shotgun (WGS) entry which is preliminary data.</text>
</comment>
<evidence type="ECO:0000256" key="1">
    <source>
        <dbReference type="SAM" id="Phobius"/>
    </source>
</evidence>
<dbReference type="Pfam" id="PF09581">
    <property type="entry name" value="Spore_III_AF"/>
    <property type="match status" value="1"/>
</dbReference>
<dbReference type="InterPro" id="IPR014245">
    <property type="entry name" value="Spore_III_AF"/>
</dbReference>
<proteinExistence type="predicted"/>
<dbReference type="OrthoDB" id="2375554at2"/>
<dbReference type="AlphaFoldDB" id="A0A2U3DBY5"/>
<evidence type="ECO:0000313" key="3">
    <source>
        <dbReference type="Proteomes" id="UP000245380"/>
    </source>
</evidence>
<protein>
    <submittedName>
        <fullName evidence="2">Stage III sporulation protein AF</fullName>
    </submittedName>
</protein>
<evidence type="ECO:0000313" key="2">
    <source>
        <dbReference type="EMBL" id="PWI58791.1"/>
    </source>
</evidence>
<dbReference type="Proteomes" id="UP000245380">
    <property type="component" value="Unassembled WGS sequence"/>
</dbReference>
<dbReference type="RefSeq" id="WP_109429384.1">
    <property type="nucleotide sequence ID" value="NZ_MPDK01000002.1"/>
</dbReference>
<keyword evidence="1" id="KW-0472">Membrane</keyword>
<sequence length="173" mass="18251">MIGALSDWLRHLVMILLLAVFVDLILPSTSLQKYVRTVLGFVVMLTMLTPITALMTAHFHLSALEERISGPLAAVNSSEQMAFGGSGSSGNTAFATDLAATLREQLSTGLDVTVSTIQVQTETRSDGTPIVTAVYTTLGPLIPSSKSEVVAKEVQAQIAESLGLPLSAVHVSQ</sequence>
<dbReference type="EMBL" id="MPDK01000002">
    <property type="protein sequence ID" value="PWI58791.1"/>
    <property type="molecule type" value="Genomic_DNA"/>
</dbReference>
<name>A0A2U3DBY5_SULT2</name>
<accession>A0A2U3DBY5</accession>
<organism evidence="2 3">
    <name type="scientific">Sulfoacidibacillus thermotolerans</name>
    <name type="common">Acidibacillus sulfuroxidans</name>
    <dbReference type="NCBI Taxonomy" id="1765684"/>
    <lineage>
        <taxon>Bacteria</taxon>
        <taxon>Bacillati</taxon>
        <taxon>Bacillota</taxon>
        <taxon>Bacilli</taxon>
        <taxon>Bacillales</taxon>
        <taxon>Alicyclobacillaceae</taxon>
        <taxon>Sulfoacidibacillus</taxon>
    </lineage>
</organism>
<feature type="transmembrane region" description="Helical" evidence="1">
    <location>
        <begin position="37"/>
        <end position="57"/>
    </location>
</feature>
<reference evidence="2 3" key="1">
    <citation type="submission" date="2016-11" db="EMBL/GenBank/DDBJ databases">
        <title>Comparative genomics of Acidibacillus ferroxidans species.</title>
        <authorList>
            <person name="Oliveira G."/>
            <person name="Nunes G."/>
            <person name="Oliveira R."/>
            <person name="Araujo F."/>
            <person name="Salim A."/>
            <person name="Scholte L."/>
            <person name="Morais D."/>
            <person name="Nancucheo I."/>
            <person name="Johnson D.B."/>
            <person name="Grail B."/>
            <person name="Bittencourt J."/>
            <person name="Valadares R."/>
        </authorList>
    </citation>
    <scope>NUCLEOTIDE SEQUENCE [LARGE SCALE GENOMIC DNA]</scope>
    <source>
        <strain evidence="2 3">Y002</strain>
    </source>
</reference>
<feature type="transmembrane region" description="Helical" evidence="1">
    <location>
        <begin position="12"/>
        <end position="31"/>
    </location>
</feature>
<gene>
    <name evidence="2" type="ORF">BM613_01485</name>
</gene>